<dbReference type="EMBL" id="EU296409">
    <property type="protein sequence ID" value="ACD37052.1"/>
    <property type="molecule type" value="Genomic_DNA"/>
</dbReference>
<evidence type="ECO:0000259" key="1">
    <source>
        <dbReference type="Pfam" id="PF00535"/>
    </source>
</evidence>
<dbReference type="PANTHER" id="PTHR22916:SF3">
    <property type="entry name" value="UDP-GLCNAC:BETAGAL BETA-1,3-N-ACETYLGLUCOSAMINYLTRANSFERASE-LIKE PROTEIN 1"/>
    <property type="match status" value="1"/>
</dbReference>
<gene>
    <name evidence="2" type="primary">wfeA</name>
</gene>
<dbReference type="Pfam" id="PF00535">
    <property type="entry name" value="Glycos_transf_2"/>
    <property type="match status" value="1"/>
</dbReference>
<dbReference type="CDD" id="cd00761">
    <property type="entry name" value="Glyco_tranf_GTA_type"/>
    <property type="match status" value="1"/>
</dbReference>
<proteinExistence type="predicted"/>
<feature type="domain" description="Glycosyltransferase 2-like" evidence="1">
    <location>
        <begin position="23"/>
        <end position="164"/>
    </location>
</feature>
<sequence length="312" mass="36621">MCFFYYWFLLENIWIKKMNFKVSVIIPTYGRPDNLKRAIDSVIEQTYKNIEIIVIDDNGINSKKGHETSTLVRHYPHIIYIKLEKNSGGGMARNKGIERASGDYITFLDDDDYYYPEKIQKQLKFMIENSYDISLCDMEIANPLSKKFKHRKKYSEANGFNLKDFLIAGVAFTPMIMVKKEVLLEVNGFLDTPRFQDHTLMLKMLTVTENVGHLAEQLFVHCSDYTARISNSPRSRKGFLIRHALEKKIVIDNKLCLPKLRFNQCAQISPYVKEKFGKYKYICFMLWSLKFSRSCHSVFLTGYRIMRLCLKK</sequence>
<accession>B5L3W8</accession>
<dbReference type="AlphaFoldDB" id="B5L3W8"/>
<dbReference type="SUPFAM" id="SSF53448">
    <property type="entry name" value="Nucleotide-diphospho-sugar transferases"/>
    <property type="match status" value="1"/>
</dbReference>
<dbReference type="GO" id="GO:0016758">
    <property type="term" value="F:hexosyltransferase activity"/>
    <property type="evidence" value="ECO:0007669"/>
    <property type="project" value="UniProtKB-ARBA"/>
</dbReference>
<dbReference type="InterPro" id="IPR029044">
    <property type="entry name" value="Nucleotide-diphossugar_trans"/>
</dbReference>
<name>B5L3W8_SHIBO</name>
<organism evidence="2">
    <name type="scientific">Shigella boydii</name>
    <dbReference type="NCBI Taxonomy" id="621"/>
    <lineage>
        <taxon>Bacteria</taxon>
        <taxon>Pseudomonadati</taxon>
        <taxon>Pseudomonadota</taxon>
        <taxon>Gammaproteobacteria</taxon>
        <taxon>Enterobacterales</taxon>
        <taxon>Enterobacteriaceae</taxon>
        <taxon>Shigella</taxon>
    </lineage>
</organism>
<reference evidence="2" key="1">
    <citation type="journal article" date="2008" name="FEMS Microbiol. Rev.">
        <title>Structure and genetics of Shigella O antigens.</title>
        <authorList>
            <person name="Liu B."/>
            <person name="Knirel Y.A."/>
            <person name="Feng L."/>
            <person name="Perepelov A.V."/>
            <person name="Senchenkova S.N."/>
            <person name="Wang Q."/>
            <person name="Reeves P.R."/>
            <person name="Wang L."/>
        </authorList>
    </citation>
    <scope>NUCLEOTIDE SEQUENCE</scope>
</reference>
<dbReference type="Gene3D" id="3.90.550.10">
    <property type="entry name" value="Spore Coat Polysaccharide Biosynthesis Protein SpsA, Chain A"/>
    <property type="match status" value="1"/>
</dbReference>
<dbReference type="PANTHER" id="PTHR22916">
    <property type="entry name" value="GLYCOSYLTRANSFERASE"/>
    <property type="match status" value="1"/>
</dbReference>
<evidence type="ECO:0000313" key="2">
    <source>
        <dbReference type="EMBL" id="ACD37052.1"/>
    </source>
</evidence>
<protein>
    <submittedName>
        <fullName evidence="2">WfeA</fullName>
    </submittedName>
</protein>
<dbReference type="InterPro" id="IPR001173">
    <property type="entry name" value="Glyco_trans_2-like"/>
</dbReference>
<dbReference type="CAZy" id="GT2">
    <property type="family name" value="Glycosyltransferase Family 2"/>
</dbReference>